<evidence type="ECO:0000313" key="5">
    <source>
        <dbReference type="Proteomes" id="UP000029964"/>
    </source>
</evidence>
<sequence>MHGAPTQQLAKPPESMMGVISPSIRRLSAVANLGFLYPGINIDLRHRIDAWPSHLPREWPANAFYPVAASGESACVITAVLQIREVAMMILMDKLTDKDGWHDKIHDPAVVGKWRREAREQSEEALFERIMHGKERYNIPLPRTRIISDAAFEFCVSELRNKARYFKQTGLIPTLDTAGNTIVKSDSLVSKDLHADLSRAFRRLQADQSANVDWQPWSNEMQQNLVHPSMYPLIYGRSKFIQEEVVGVEEALQAFGEGTVTPSHSTPPEVKDNKYWFKYSQGSGEIEPEYWSHSFQWLPANVAFREDGTARFTSYINNLHPRKYPEIYRTIERLIDSVIPAWDQCLREERRYGHTPAVAGRSATRFEKITGASDSNEALWERFDVEYWKKSNIQLTTEQLRDLDEECDIESYDSDDTEAQEAHKKLEAEKRRREDQGLPQLPWPNLTEEDIAREKWRLFRNPIYPEPKPFEEVDYTPRQSIRDMFREHGLQIIVKMASVELNPEKPVFPWGNWHVEGQMNERICATALYYVDCENITPSHLSFRTQTDSYLSDYMKADQDEYNWLERVHGTSLGPSGETLQNFGDVETRQGRVLVFPNTFHHRVSEFRLRDATKPGHRRFIALWLVDPHQRIVSTANVPPQQEQWWDEEREASTFRAGWGKAPECLITVEEAKEYRLRLMEERSERKKQADGSWGVPYNFCEH</sequence>
<dbReference type="EMBL" id="JPKY01000003">
    <property type="protein sequence ID" value="KFH48510.1"/>
    <property type="molecule type" value="Genomic_DNA"/>
</dbReference>
<name>A0A086TGM8_HAPC1</name>
<proteinExistence type="predicted"/>
<organism evidence="4 5">
    <name type="scientific">Hapsidospora chrysogenum (strain ATCC 11550 / CBS 779.69 / DSM 880 / IAM 14645 / JCM 23072 / IMI 49137)</name>
    <name type="common">Acremonium chrysogenum</name>
    <dbReference type="NCBI Taxonomy" id="857340"/>
    <lineage>
        <taxon>Eukaryota</taxon>
        <taxon>Fungi</taxon>
        <taxon>Dikarya</taxon>
        <taxon>Ascomycota</taxon>
        <taxon>Pezizomycotina</taxon>
        <taxon>Sordariomycetes</taxon>
        <taxon>Hypocreomycetidae</taxon>
        <taxon>Hypocreales</taxon>
        <taxon>Bionectriaceae</taxon>
        <taxon>Hapsidospora</taxon>
    </lineage>
</organism>
<reference evidence="5" key="1">
    <citation type="journal article" date="2014" name="Genome Announc.">
        <title>Genome sequence and annotation of Acremonium chrysogenum, producer of the beta-lactam antibiotic cephalosporin C.</title>
        <authorList>
            <person name="Terfehr D."/>
            <person name="Dahlmann T.A."/>
            <person name="Specht T."/>
            <person name="Zadra I."/>
            <person name="Kuernsteiner H."/>
            <person name="Kueck U."/>
        </authorList>
    </citation>
    <scope>NUCLEOTIDE SEQUENCE [LARGE SCALE GENOMIC DNA]</scope>
    <source>
        <strain evidence="5">ATCC 11550 / CBS 779.69 / DSM 880 / IAM 14645 / JCM 23072 / IMI 49137</strain>
    </source>
</reference>
<comment type="caution">
    <text evidence="4">The sequence shown here is derived from an EMBL/GenBank/DDBJ whole genome shotgun (WGS) entry which is preliminary data.</text>
</comment>
<dbReference type="InterPro" id="IPR049207">
    <property type="entry name" value="DUF4246_N"/>
</dbReference>
<dbReference type="InterPro" id="IPR025340">
    <property type="entry name" value="DUF4246"/>
</dbReference>
<feature type="domain" description="DUF4246" evidence="2">
    <location>
        <begin position="150"/>
        <end position="649"/>
    </location>
</feature>
<evidence type="ECO:0000256" key="1">
    <source>
        <dbReference type="SAM" id="MobiDB-lite"/>
    </source>
</evidence>
<dbReference type="HOGENOM" id="CLU_012066_2_0_1"/>
<dbReference type="AlphaFoldDB" id="A0A086TGM8"/>
<feature type="compositionally biased region" description="Basic and acidic residues" evidence="1">
    <location>
        <begin position="420"/>
        <end position="436"/>
    </location>
</feature>
<feature type="region of interest" description="Disordered" evidence="1">
    <location>
        <begin position="411"/>
        <end position="443"/>
    </location>
</feature>
<keyword evidence="5" id="KW-1185">Reference proteome</keyword>
<accession>A0A086TGM8</accession>
<dbReference type="InterPro" id="IPR049192">
    <property type="entry name" value="DUF4246_C"/>
</dbReference>
<feature type="domain" description="DUF4246" evidence="3">
    <location>
        <begin position="37"/>
        <end position="117"/>
    </location>
</feature>
<dbReference type="Pfam" id="PF14033">
    <property type="entry name" value="DUF4246"/>
    <property type="match status" value="1"/>
</dbReference>
<evidence type="ECO:0000259" key="2">
    <source>
        <dbReference type="Pfam" id="PF14033"/>
    </source>
</evidence>
<dbReference type="STRING" id="857340.A0A086TGM8"/>
<protein>
    <submittedName>
        <fullName evidence="4">Uncharacterized protein</fullName>
    </submittedName>
</protein>
<dbReference type="PANTHER" id="PTHR33119:SF1">
    <property type="entry name" value="FE2OG DIOXYGENASE DOMAIN-CONTAINING PROTEIN"/>
    <property type="match status" value="1"/>
</dbReference>
<dbReference type="Proteomes" id="UP000029964">
    <property type="component" value="Unassembled WGS sequence"/>
</dbReference>
<evidence type="ECO:0000259" key="3">
    <source>
        <dbReference type="Pfam" id="PF21666"/>
    </source>
</evidence>
<dbReference type="PANTHER" id="PTHR33119">
    <property type="entry name" value="IFI3P"/>
    <property type="match status" value="1"/>
</dbReference>
<gene>
    <name evidence="4" type="ORF">ACRE_005460</name>
</gene>
<evidence type="ECO:0000313" key="4">
    <source>
        <dbReference type="EMBL" id="KFH48510.1"/>
    </source>
</evidence>
<dbReference type="OrthoDB" id="415532at2759"/>
<dbReference type="Pfam" id="PF21666">
    <property type="entry name" value="DUF4246_N"/>
    <property type="match status" value="1"/>
</dbReference>